<dbReference type="STRING" id="37653.A0A0L8GC45"/>
<protein>
    <recommendedName>
        <fullName evidence="4">C2H2-type domain-containing protein</fullName>
    </recommendedName>
</protein>
<dbReference type="InterPro" id="IPR013087">
    <property type="entry name" value="Znf_C2H2_type"/>
</dbReference>
<name>A0A0L8GC45_OCTBM</name>
<dbReference type="PROSITE" id="PS00028">
    <property type="entry name" value="ZINC_FINGER_C2H2_1"/>
    <property type="match status" value="1"/>
</dbReference>
<organism evidence="5">
    <name type="scientific">Octopus bimaculoides</name>
    <name type="common">California two-spotted octopus</name>
    <dbReference type="NCBI Taxonomy" id="37653"/>
    <lineage>
        <taxon>Eukaryota</taxon>
        <taxon>Metazoa</taxon>
        <taxon>Spiralia</taxon>
        <taxon>Lophotrochozoa</taxon>
        <taxon>Mollusca</taxon>
        <taxon>Cephalopoda</taxon>
        <taxon>Coleoidea</taxon>
        <taxon>Octopodiformes</taxon>
        <taxon>Octopoda</taxon>
        <taxon>Incirrata</taxon>
        <taxon>Octopodidae</taxon>
        <taxon>Octopus</taxon>
    </lineage>
</organism>
<dbReference type="PANTHER" id="PTHR48153:SF4">
    <property type="entry name" value="UBIQUITIN CARBOXYL-TERMINAL HYDROLASE MUG105"/>
    <property type="match status" value="1"/>
</dbReference>
<gene>
    <name evidence="5" type="ORF">OCBIM_22035891mg</name>
</gene>
<feature type="compositionally biased region" description="Low complexity" evidence="3">
    <location>
        <begin position="29"/>
        <end position="43"/>
    </location>
</feature>
<dbReference type="Pfam" id="PF07910">
    <property type="entry name" value="Peptidase_C78"/>
    <property type="match status" value="1"/>
</dbReference>
<reference evidence="5" key="1">
    <citation type="submission" date="2015-07" db="EMBL/GenBank/DDBJ databases">
        <title>MeaNS - Measles Nucleotide Surveillance Program.</title>
        <authorList>
            <person name="Tran T."/>
            <person name="Druce J."/>
        </authorList>
    </citation>
    <scope>NUCLEOTIDE SEQUENCE</scope>
    <source>
        <strain evidence="5">UCB-OBI-ISO-001</strain>
        <tissue evidence="5">Gonad</tissue>
    </source>
</reference>
<accession>A0A0L8GC45</accession>
<sequence>MAGKKETAAEKGGNADLLDLARSEELPQSSEINSNELSNSSKNKVVRPMDIDIQNESSYYNTLLDAHRNNGARCKTKKLKQTQLICTKKGLSIAMLDNNSKFGKDPNITLHFTDSNLANDNSVCNTQENANTSLRANNCQPKLLMQSSSLDNRDSDKPVDTNISEWFVCFICNTPKNSAEELQIHINKDHFDSRSEEKRQDDNFTTCFLCNRQLNSVQELQVHINRDHFDSPVKPIGTDISEAIATKVADKDNKLVRIDSDFGHFALTKDEQNDRLIAEMLQKEFDEEIEFRKLQDMYGMTERGNYKKQFHSNLSQAVQRGQISSYEYHMYTSQMSESQLTGIDDGVSCTKGIIVALREYYKQHSKNKDVWLCSDVDHYGGSFGDTGWGCGYRNLQMMLSSLAKEPVYRNLLSDDYKSKNGLVASIKRLQQLIERAWQHGFDQQGAEQLGNKLVDTRKWIGATEIVAMLSSLKFKCRLIDIHSPTGQPETHPRMFQWIRDFFKRKDYHEFRSPLYLQYQGHSQTVIGAETSRQTGAITLLILDPASSKSHMKKLKAQTTPALMQPLRKYLNNMTKDQYQIVAVVGTLTDQEWHASKTLKSEKLT</sequence>
<dbReference type="AlphaFoldDB" id="A0A0L8GC45"/>
<feature type="domain" description="C2H2-type" evidence="4">
    <location>
        <begin position="207"/>
        <end position="228"/>
    </location>
</feature>
<dbReference type="InterPro" id="IPR012462">
    <property type="entry name" value="UFSP1/2_DUB_cat"/>
</dbReference>
<dbReference type="EMBL" id="KQ422595">
    <property type="protein sequence ID" value="KOF74601.1"/>
    <property type="molecule type" value="Genomic_DNA"/>
</dbReference>
<evidence type="ECO:0000259" key="4">
    <source>
        <dbReference type="PROSITE" id="PS00028"/>
    </source>
</evidence>
<feature type="region of interest" description="Disordered" evidence="3">
    <location>
        <begin position="1"/>
        <end position="43"/>
    </location>
</feature>
<comment type="similarity">
    <text evidence="1">Belongs to the peptidase C78 family.</text>
</comment>
<dbReference type="KEGG" id="obi:106877793"/>
<dbReference type="Gene3D" id="3.90.70.130">
    <property type="match status" value="1"/>
</dbReference>
<dbReference type="GO" id="GO:0071567">
    <property type="term" value="F:deUFMylase activity"/>
    <property type="evidence" value="ECO:0007669"/>
    <property type="project" value="UniProtKB-ARBA"/>
</dbReference>
<evidence type="ECO:0000256" key="3">
    <source>
        <dbReference type="SAM" id="MobiDB-lite"/>
    </source>
</evidence>
<dbReference type="EMBL" id="KQ422595">
    <property type="protein sequence ID" value="KOF74600.1"/>
    <property type="molecule type" value="Genomic_DNA"/>
</dbReference>
<keyword evidence="2" id="KW-0378">Hydrolase</keyword>
<dbReference type="SMART" id="SM00355">
    <property type="entry name" value="ZnF_C2H2"/>
    <property type="match status" value="2"/>
</dbReference>
<evidence type="ECO:0000256" key="1">
    <source>
        <dbReference type="ARBA" id="ARBA00008552"/>
    </source>
</evidence>
<evidence type="ECO:0000313" key="5">
    <source>
        <dbReference type="EMBL" id="KOF74601.1"/>
    </source>
</evidence>
<evidence type="ECO:0000256" key="2">
    <source>
        <dbReference type="ARBA" id="ARBA00022801"/>
    </source>
</evidence>
<dbReference type="OrthoDB" id="288987at2759"/>
<dbReference type="PANTHER" id="PTHR48153">
    <property type="entry name" value="UFM1-SPECIFIC PROTEASE 2"/>
    <property type="match status" value="1"/>
</dbReference>
<proteinExistence type="inferred from homology"/>